<evidence type="ECO:0000313" key="3">
    <source>
        <dbReference type="Proteomes" id="UP001597251"/>
    </source>
</evidence>
<proteinExistence type="predicted"/>
<feature type="transmembrane region" description="Helical" evidence="1">
    <location>
        <begin position="239"/>
        <end position="259"/>
    </location>
</feature>
<organism evidence="2 3">
    <name type="scientific">Companilactobacillus keshanensis</name>
    <dbReference type="NCBI Taxonomy" id="2486003"/>
    <lineage>
        <taxon>Bacteria</taxon>
        <taxon>Bacillati</taxon>
        <taxon>Bacillota</taxon>
        <taxon>Bacilli</taxon>
        <taxon>Lactobacillales</taxon>
        <taxon>Lactobacillaceae</taxon>
        <taxon>Companilactobacillus</taxon>
    </lineage>
</organism>
<feature type="transmembrane region" description="Helical" evidence="1">
    <location>
        <begin position="12"/>
        <end position="37"/>
    </location>
</feature>
<dbReference type="Proteomes" id="UP001597251">
    <property type="component" value="Unassembled WGS sequence"/>
</dbReference>
<accession>A0ABW4BS18</accession>
<feature type="transmembrane region" description="Helical" evidence="1">
    <location>
        <begin position="163"/>
        <end position="183"/>
    </location>
</feature>
<reference evidence="3" key="1">
    <citation type="journal article" date="2019" name="Int. J. Syst. Evol. Microbiol.">
        <title>The Global Catalogue of Microorganisms (GCM) 10K type strain sequencing project: providing services to taxonomists for standard genome sequencing and annotation.</title>
        <authorList>
            <consortium name="The Broad Institute Genomics Platform"/>
            <consortium name="The Broad Institute Genome Sequencing Center for Infectious Disease"/>
            <person name="Wu L."/>
            <person name="Ma J."/>
        </authorList>
    </citation>
    <scope>NUCLEOTIDE SEQUENCE [LARGE SCALE GENOMIC DNA]</scope>
    <source>
        <strain evidence="3">CCM 8936</strain>
    </source>
</reference>
<keyword evidence="1" id="KW-0812">Transmembrane</keyword>
<dbReference type="EMBL" id="JBHTOI010000031">
    <property type="protein sequence ID" value="MFD1417999.1"/>
    <property type="molecule type" value="Genomic_DNA"/>
</dbReference>
<evidence type="ECO:0000313" key="2">
    <source>
        <dbReference type="EMBL" id="MFD1417999.1"/>
    </source>
</evidence>
<feature type="transmembrane region" description="Helical" evidence="1">
    <location>
        <begin position="195"/>
        <end position="215"/>
    </location>
</feature>
<gene>
    <name evidence="2" type="ORF">ACFQ42_04525</name>
</gene>
<evidence type="ECO:0000256" key="1">
    <source>
        <dbReference type="SAM" id="Phobius"/>
    </source>
</evidence>
<name>A0ABW4BS18_9LACO</name>
<protein>
    <recommendedName>
        <fullName evidence="4">ABC transporter permease</fullName>
    </recommendedName>
</protein>
<dbReference type="RefSeq" id="WP_125678228.1">
    <property type="nucleotide sequence ID" value="NZ_JBHTOI010000031.1"/>
</dbReference>
<keyword evidence="1" id="KW-0472">Membrane</keyword>
<keyword evidence="3" id="KW-1185">Reference proteome</keyword>
<comment type="caution">
    <text evidence="2">The sequence shown here is derived from an EMBL/GenBank/DDBJ whole genome shotgun (WGS) entry which is preliminary data.</text>
</comment>
<feature type="transmembrane region" description="Helical" evidence="1">
    <location>
        <begin position="101"/>
        <end position="131"/>
    </location>
</feature>
<sequence>MINYLKFRIIKRSIIISLAIGSLLSAIQILQSLIPIIKYGNIFLESPYIKWLSIDPFNFVPIVFFMLIPLMASIPSANILKEDLDSGLLLHLKNKVNLNKIVLGYGLTAFSGGFLTIFITLITNFLSYFLFLPNIKPDFLINENLLIIQENTLFVGLFYQHPFVHGILSILLTSIWGGIFAVMTCALSLWIKEKFLALLSSTVFQIIILLLNMFFKLPNLASYVPADFLRETSPSATDIKIVIGITILISVISILLLTIGRNKKIVW</sequence>
<keyword evidence="1" id="KW-1133">Transmembrane helix</keyword>
<feature type="transmembrane region" description="Helical" evidence="1">
    <location>
        <begin position="57"/>
        <end position="80"/>
    </location>
</feature>
<evidence type="ECO:0008006" key="4">
    <source>
        <dbReference type="Google" id="ProtNLM"/>
    </source>
</evidence>